<keyword evidence="1" id="KW-0812">Transmembrane</keyword>
<dbReference type="Proteomes" id="UP000516428">
    <property type="component" value="Chromosome"/>
</dbReference>
<dbReference type="RefSeq" id="WP_188335180.1">
    <property type="nucleotide sequence ID" value="NZ_CP061281.1"/>
</dbReference>
<reference evidence="2 3" key="1">
    <citation type="submission" date="2020-09" db="EMBL/GenBank/DDBJ databases">
        <title>A novel species.</title>
        <authorList>
            <person name="Gao J."/>
        </authorList>
    </citation>
    <scope>NUCLEOTIDE SEQUENCE [LARGE SCALE GENOMIC DNA]</scope>
    <source>
        <strain evidence="2 3">CRXT-Y-14</strain>
    </source>
</reference>
<accession>A0A7H1B120</accession>
<keyword evidence="1" id="KW-0472">Membrane</keyword>
<sequence length="180" mass="18960">MKTAEPSARIQDYLASVEREAAGLPAERRQELIADLAEHIAVALAERPDAEAEVLRELGDPRAIAATALAEAGVAAPAKRGVHPVAPVLLLALASPAALVWSFLQLGCWIAGLVLLWMSARWTVAHKTVGTVLGVVGPVVVSFVMATVDPAGELPQMLFALGVIALGVVGGVYLWFTRKR</sequence>
<keyword evidence="3" id="KW-1185">Reference proteome</keyword>
<evidence type="ECO:0000313" key="3">
    <source>
        <dbReference type="Proteomes" id="UP000516428"/>
    </source>
</evidence>
<dbReference type="AlphaFoldDB" id="A0A7H1B120"/>
<name>A0A7H1B120_9ACTN</name>
<dbReference type="Pfam" id="PF22564">
    <property type="entry name" value="HAAS"/>
    <property type="match status" value="1"/>
</dbReference>
<evidence type="ECO:0000256" key="1">
    <source>
        <dbReference type="SAM" id="Phobius"/>
    </source>
</evidence>
<dbReference type="EMBL" id="CP061281">
    <property type="protein sequence ID" value="QNS02425.1"/>
    <property type="molecule type" value="Genomic_DNA"/>
</dbReference>
<gene>
    <name evidence="2" type="ORF">IAG42_01545</name>
</gene>
<protein>
    <submittedName>
        <fullName evidence="2">DUF1700 domain-containing protein</fullName>
    </submittedName>
</protein>
<feature type="transmembrane region" description="Helical" evidence="1">
    <location>
        <begin position="129"/>
        <end position="148"/>
    </location>
</feature>
<proteinExistence type="predicted"/>
<keyword evidence="1" id="KW-1133">Transmembrane helix</keyword>
<evidence type="ECO:0000313" key="2">
    <source>
        <dbReference type="EMBL" id="QNS02425.1"/>
    </source>
</evidence>
<organism evidence="2 3">
    <name type="scientific">Streptomyces xanthii</name>
    <dbReference type="NCBI Taxonomy" id="2768069"/>
    <lineage>
        <taxon>Bacteria</taxon>
        <taxon>Bacillati</taxon>
        <taxon>Actinomycetota</taxon>
        <taxon>Actinomycetes</taxon>
        <taxon>Kitasatosporales</taxon>
        <taxon>Streptomycetaceae</taxon>
        <taxon>Streptomyces</taxon>
    </lineage>
</organism>
<feature type="transmembrane region" description="Helical" evidence="1">
    <location>
        <begin position="154"/>
        <end position="176"/>
    </location>
</feature>
<feature type="transmembrane region" description="Helical" evidence="1">
    <location>
        <begin position="98"/>
        <end position="117"/>
    </location>
</feature>
<dbReference type="KEGG" id="sxn:IAG42_01545"/>